<dbReference type="Pfam" id="PF04402">
    <property type="entry name" value="SIMPL"/>
    <property type="match status" value="1"/>
</dbReference>
<sequence>MRPSSSGITVVGTATTSTTADRVRLRMAVERSAPTAADALTRSGDDARALLATLREIGVCDESVQTVGLSLDQQWGDRGKVTGYVARQRFSAVVADVASAGDTLERLATQIGDGFRVETVEVFADAPTDAADASRAAAFDDALRQARALAQRAGRRLGAVRSISTVGAGGPPVFGDVARAMAKQDSFAPGEVSVQESVRVSWDWADEPAQEPDSTA</sequence>
<dbReference type="Proteomes" id="UP000256253">
    <property type="component" value="Unassembled WGS sequence"/>
</dbReference>
<keyword evidence="2" id="KW-1185">Reference proteome</keyword>
<dbReference type="Gene3D" id="3.30.70.2970">
    <property type="entry name" value="Protein of unknown function (DUF541), domain 2"/>
    <property type="match status" value="1"/>
</dbReference>
<dbReference type="Gene3D" id="3.30.110.170">
    <property type="entry name" value="Protein of unknown function (DUF541), domain 1"/>
    <property type="match status" value="1"/>
</dbReference>
<dbReference type="PANTHER" id="PTHR34387">
    <property type="entry name" value="SLR1258 PROTEIN"/>
    <property type="match status" value="1"/>
</dbReference>
<evidence type="ECO:0000313" key="2">
    <source>
        <dbReference type="Proteomes" id="UP000256253"/>
    </source>
</evidence>
<dbReference type="AlphaFoldDB" id="A0A3D9UM75"/>
<reference evidence="1 2" key="1">
    <citation type="submission" date="2018-08" db="EMBL/GenBank/DDBJ databases">
        <title>Sequencing the genomes of 1000 actinobacteria strains.</title>
        <authorList>
            <person name="Klenk H.-P."/>
        </authorList>
    </citation>
    <scope>NUCLEOTIDE SEQUENCE [LARGE SCALE GENOMIC DNA]</scope>
    <source>
        <strain evidence="1 2">DSM 22967</strain>
    </source>
</reference>
<dbReference type="OrthoDB" id="4843193at2"/>
<comment type="caution">
    <text evidence="1">The sequence shown here is derived from an EMBL/GenBank/DDBJ whole genome shotgun (WGS) entry which is preliminary data.</text>
</comment>
<name>A0A3D9UM75_9MICO</name>
<accession>A0A3D9UM75</accession>
<gene>
    <name evidence="1" type="ORF">DFJ65_1564</name>
</gene>
<evidence type="ECO:0008006" key="3">
    <source>
        <dbReference type="Google" id="ProtNLM"/>
    </source>
</evidence>
<dbReference type="EMBL" id="QTUA01000001">
    <property type="protein sequence ID" value="REF30552.1"/>
    <property type="molecule type" value="Genomic_DNA"/>
</dbReference>
<dbReference type="InterPro" id="IPR007497">
    <property type="entry name" value="SIMPL/DUF541"/>
</dbReference>
<dbReference type="GO" id="GO:0006974">
    <property type="term" value="P:DNA damage response"/>
    <property type="evidence" value="ECO:0007669"/>
    <property type="project" value="TreeGrafter"/>
</dbReference>
<dbReference type="RefSeq" id="WP_115922529.1">
    <property type="nucleotide sequence ID" value="NZ_QTUA01000001.1"/>
</dbReference>
<dbReference type="PANTHER" id="PTHR34387:SF1">
    <property type="entry name" value="PERIPLASMIC IMMUNOGENIC PROTEIN"/>
    <property type="match status" value="1"/>
</dbReference>
<dbReference type="InterPro" id="IPR052022">
    <property type="entry name" value="26kDa_periplasmic_antigen"/>
</dbReference>
<protein>
    <recommendedName>
        <fullName evidence="3">DUF541 domain-containing protein</fullName>
    </recommendedName>
</protein>
<evidence type="ECO:0000313" key="1">
    <source>
        <dbReference type="EMBL" id="REF30552.1"/>
    </source>
</evidence>
<proteinExistence type="predicted"/>
<organism evidence="1 2">
    <name type="scientific">Calidifontibacter indicus</name>
    <dbReference type="NCBI Taxonomy" id="419650"/>
    <lineage>
        <taxon>Bacteria</taxon>
        <taxon>Bacillati</taxon>
        <taxon>Actinomycetota</taxon>
        <taxon>Actinomycetes</taxon>
        <taxon>Micrococcales</taxon>
        <taxon>Dermacoccaceae</taxon>
        <taxon>Calidifontibacter</taxon>
    </lineage>
</organism>